<gene>
    <name evidence="2" type="ORF">Tci_051977</name>
</gene>
<feature type="coiled-coil region" evidence="1">
    <location>
        <begin position="194"/>
        <end position="253"/>
    </location>
</feature>
<organism evidence="2">
    <name type="scientific">Tanacetum cinerariifolium</name>
    <name type="common">Dalmatian daisy</name>
    <name type="synonym">Chrysanthemum cinerariifolium</name>
    <dbReference type="NCBI Taxonomy" id="118510"/>
    <lineage>
        <taxon>Eukaryota</taxon>
        <taxon>Viridiplantae</taxon>
        <taxon>Streptophyta</taxon>
        <taxon>Embryophyta</taxon>
        <taxon>Tracheophyta</taxon>
        <taxon>Spermatophyta</taxon>
        <taxon>Magnoliopsida</taxon>
        <taxon>eudicotyledons</taxon>
        <taxon>Gunneridae</taxon>
        <taxon>Pentapetalae</taxon>
        <taxon>asterids</taxon>
        <taxon>campanulids</taxon>
        <taxon>Asterales</taxon>
        <taxon>Asteraceae</taxon>
        <taxon>Asteroideae</taxon>
        <taxon>Anthemideae</taxon>
        <taxon>Anthemidinae</taxon>
        <taxon>Tanacetum</taxon>
    </lineage>
</organism>
<evidence type="ECO:0000313" key="2">
    <source>
        <dbReference type="EMBL" id="GEU79999.1"/>
    </source>
</evidence>
<dbReference type="AlphaFoldDB" id="A0A6L2N338"/>
<dbReference type="EMBL" id="BKCJ010007990">
    <property type="protein sequence ID" value="GEU79999.1"/>
    <property type="molecule type" value="Genomic_DNA"/>
</dbReference>
<accession>A0A6L2N338</accession>
<sequence>MGSNPSQPLVFTPVDTGINKEDQQATGGLTSLGVAIKERANPRLSSGMSKFNLNKPIYLAFFIIHSESASGNDASAVSTAKVDHGNSAPNQTKSISERLETILTQPITEKRASSVARQIEEETSSTIKLEDIAKLVSHVQPSFKDLDSPEDDPVIGVDDTDEDKEDEIYAATNDKTEYTSVPKSSSPYSLLTELKELLSKFNGLTEEVKGLTKQLHELEIKLPGDLKEIPTKLEDFTNTITSLTSQVAELKTLQDFVTIEDLKDFSNTMLYTVQEIFFRRHQGLGLDDHARTFSPLLLTEVDKINLNPLKQMRVIEQLRFEGLEYTDVDIKDFEGRLSRIYGREGQSVFTSRAWRRLFEIRDLLVHKLILEFFITFRFGEAVLDLDTAKALQDLMLRLCHMLIACSIVGRSQAPENVIIADLFYIRGMDVGLVNIPYLLAWYLRRFASGRKHGA</sequence>
<evidence type="ECO:0000256" key="1">
    <source>
        <dbReference type="SAM" id="Coils"/>
    </source>
</evidence>
<protein>
    <submittedName>
        <fullName evidence="2">Uncharacterized protein</fullName>
    </submittedName>
</protein>
<comment type="caution">
    <text evidence="2">The sequence shown here is derived from an EMBL/GenBank/DDBJ whole genome shotgun (WGS) entry which is preliminary data.</text>
</comment>
<keyword evidence="1" id="KW-0175">Coiled coil</keyword>
<name>A0A6L2N338_TANCI</name>
<proteinExistence type="predicted"/>
<dbReference type="Gene3D" id="1.20.5.170">
    <property type="match status" value="1"/>
</dbReference>
<reference evidence="2" key="1">
    <citation type="journal article" date="2019" name="Sci. Rep.">
        <title>Draft genome of Tanacetum cinerariifolium, the natural source of mosquito coil.</title>
        <authorList>
            <person name="Yamashiro T."/>
            <person name="Shiraishi A."/>
            <person name="Satake H."/>
            <person name="Nakayama K."/>
        </authorList>
    </citation>
    <scope>NUCLEOTIDE SEQUENCE</scope>
</reference>